<proteinExistence type="predicted"/>
<dbReference type="eggNOG" id="ENOG502R4MP">
    <property type="taxonomic scope" value="Eukaryota"/>
</dbReference>
<dbReference type="InterPro" id="IPR017930">
    <property type="entry name" value="Myb_dom"/>
</dbReference>
<evidence type="ECO:0000313" key="2">
    <source>
        <dbReference type="EMBL" id="EMS65374.1"/>
    </source>
</evidence>
<dbReference type="InterPro" id="IPR009057">
    <property type="entry name" value="Homeodomain-like_sf"/>
</dbReference>
<dbReference type="SUPFAM" id="SSF46689">
    <property type="entry name" value="Homeodomain-like"/>
    <property type="match status" value="1"/>
</dbReference>
<protein>
    <submittedName>
        <fullName evidence="2">Uncharacterized protein</fullName>
    </submittedName>
</protein>
<dbReference type="InterPro" id="IPR001005">
    <property type="entry name" value="SANT/Myb"/>
</dbReference>
<dbReference type="PROSITE" id="PS50090">
    <property type="entry name" value="MYB_LIKE"/>
    <property type="match status" value="1"/>
</dbReference>
<dbReference type="PANTHER" id="PTHR47122:SF15">
    <property type="entry name" value="MYB-LIKE DOMAIN-CONTAINING PROTEIN"/>
    <property type="match status" value="1"/>
</dbReference>
<sequence length="237" mass="27055">MESAEEVEIWAPILADPLDWPPSSVTVLLPSQVLPTFPFFISRFPSHMFMLDAPRVVNIAPTKPIVRPTICNSASPSLKIEIKIKQFAQEPEDLIVKENWRRGPRGPRKRRVFPSGSGGMNFHRRKNNEHWTHEEVKKLVKGVKTYGAGKWTMVKSHYFSSSVRDPTHLKDKWRNLLRACGVMCASKRKEKAQKTMFLPLDTNLIEQIQGLAIHSAFASKMKKCHGKGTIRLEMITK</sequence>
<feature type="compositionally biased region" description="Basic residues" evidence="1">
    <location>
        <begin position="103"/>
        <end position="112"/>
    </location>
</feature>
<dbReference type="EMBL" id="KD044960">
    <property type="protein sequence ID" value="EMS65374.1"/>
    <property type="molecule type" value="Genomic_DNA"/>
</dbReference>
<name>M8AWB9_TRIUA</name>
<feature type="region of interest" description="Disordered" evidence="1">
    <location>
        <begin position="103"/>
        <end position="124"/>
    </location>
</feature>
<dbReference type="Gene3D" id="1.10.246.220">
    <property type="match status" value="1"/>
</dbReference>
<dbReference type="SMART" id="SM00717">
    <property type="entry name" value="SANT"/>
    <property type="match status" value="1"/>
</dbReference>
<dbReference type="AlphaFoldDB" id="M8AWB9"/>
<organism evidence="2">
    <name type="scientific">Triticum urartu</name>
    <name type="common">Red wild einkorn</name>
    <name type="synonym">Crithodium urartu</name>
    <dbReference type="NCBI Taxonomy" id="4572"/>
    <lineage>
        <taxon>Eukaryota</taxon>
        <taxon>Viridiplantae</taxon>
        <taxon>Streptophyta</taxon>
        <taxon>Embryophyta</taxon>
        <taxon>Tracheophyta</taxon>
        <taxon>Spermatophyta</taxon>
        <taxon>Magnoliopsida</taxon>
        <taxon>Liliopsida</taxon>
        <taxon>Poales</taxon>
        <taxon>Poaceae</taxon>
        <taxon>BOP clade</taxon>
        <taxon>Pooideae</taxon>
        <taxon>Triticodae</taxon>
        <taxon>Triticeae</taxon>
        <taxon>Triticinae</taxon>
        <taxon>Triticum</taxon>
    </lineage>
</organism>
<dbReference type="PROSITE" id="PS51294">
    <property type="entry name" value="HTH_MYB"/>
    <property type="match status" value="1"/>
</dbReference>
<gene>
    <name evidence="2" type="ORF">TRIUR3_33912</name>
</gene>
<evidence type="ECO:0000256" key="1">
    <source>
        <dbReference type="SAM" id="MobiDB-lite"/>
    </source>
</evidence>
<dbReference type="PANTHER" id="PTHR47122">
    <property type="entry name" value="MYB-LIKE DNA-BINDING DOMAIN CONTAINING PROTEIN, EXPRESSED"/>
    <property type="match status" value="1"/>
</dbReference>
<reference evidence="2" key="1">
    <citation type="journal article" date="2013" name="Nature">
        <title>Draft genome of the wheat A-genome progenitor Triticum urartu.</title>
        <authorList>
            <person name="Ling H.Q."/>
            <person name="Zhao S."/>
            <person name="Liu D."/>
            <person name="Wang J."/>
            <person name="Sun H."/>
            <person name="Zhang C."/>
            <person name="Fan H."/>
            <person name="Li D."/>
            <person name="Dong L."/>
            <person name="Tao Y."/>
            <person name="Gao C."/>
            <person name="Wu H."/>
            <person name="Li Y."/>
            <person name="Cui Y."/>
            <person name="Guo X."/>
            <person name="Zheng S."/>
            <person name="Wang B."/>
            <person name="Yu K."/>
            <person name="Liang Q."/>
            <person name="Yang W."/>
            <person name="Lou X."/>
            <person name="Chen J."/>
            <person name="Feng M."/>
            <person name="Jian J."/>
            <person name="Zhang X."/>
            <person name="Luo G."/>
            <person name="Jiang Y."/>
            <person name="Liu J."/>
            <person name="Wang Z."/>
            <person name="Sha Y."/>
            <person name="Zhang B."/>
            <person name="Wu H."/>
            <person name="Tang D."/>
            <person name="Shen Q."/>
            <person name="Xue P."/>
            <person name="Zou S."/>
            <person name="Wang X."/>
            <person name="Liu X."/>
            <person name="Wang F."/>
            <person name="Yang Y."/>
            <person name="An X."/>
            <person name="Dong Z."/>
            <person name="Zhang K."/>
            <person name="Zhang X."/>
            <person name="Luo M.C."/>
            <person name="Dvorak J."/>
            <person name="Tong Y."/>
            <person name="Wang J."/>
            <person name="Yang H."/>
            <person name="Li Z."/>
            <person name="Wang D."/>
            <person name="Zhang A."/>
            <person name="Wang J."/>
        </authorList>
    </citation>
    <scope>NUCLEOTIDE SEQUENCE</scope>
</reference>
<dbReference type="Pfam" id="PF00249">
    <property type="entry name" value="Myb_DNA-binding"/>
    <property type="match status" value="1"/>
</dbReference>
<dbReference type="CDD" id="cd11660">
    <property type="entry name" value="SANT_TRF"/>
    <property type="match status" value="1"/>
</dbReference>
<dbReference type="STRING" id="4572.M8AWB9"/>
<accession>M8AWB9</accession>